<keyword evidence="4" id="KW-0378">Hydrolase</keyword>
<keyword evidence="2" id="KW-0539">Nucleus</keyword>
<dbReference type="SUPFAM" id="SSF52540">
    <property type="entry name" value="P-loop containing nucleoside triphosphate hydrolases"/>
    <property type="match status" value="1"/>
</dbReference>
<dbReference type="GO" id="GO:0033063">
    <property type="term" value="C:Rad51B-Rad51C-Rad51D-XRCC2 complex"/>
    <property type="evidence" value="ECO:0007669"/>
    <property type="project" value="TreeGrafter"/>
</dbReference>
<feature type="domain" description="RecA family profile 1" evidence="3">
    <location>
        <begin position="83"/>
        <end position="252"/>
    </location>
</feature>
<protein>
    <submittedName>
        <fullName evidence="4">P-loop containing nucleoside triphosphate hydrolase protein</fullName>
    </submittedName>
</protein>
<dbReference type="GO" id="GO:0007131">
    <property type="term" value="P:reciprocal meiotic recombination"/>
    <property type="evidence" value="ECO:0007669"/>
    <property type="project" value="TreeGrafter"/>
</dbReference>
<dbReference type="GO" id="GO:0005524">
    <property type="term" value="F:ATP binding"/>
    <property type="evidence" value="ECO:0007669"/>
    <property type="project" value="InterPro"/>
</dbReference>
<organism evidence="4 5">
    <name type="scientific">Dioszegia hungarica</name>
    <dbReference type="NCBI Taxonomy" id="4972"/>
    <lineage>
        <taxon>Eukaryota</taxon>
        <taxon>Fungi</taxon>
        <taxon>Dikarya</taxon>
        <taxon>Basidiomycota</taxon>
        <taxon>Agaricomycotina</taxon>
        <taxon>Tremellomycetes</taxon>
        <taxon>Tremellales</taxon>
        <taxon>Bulleribasidiaceae</taxon>
        <taxon>Dioszegia</taxon>
    </lineage>
</organism>
<dbReference type="Gene3D" id="3.40.50.300">
    <property type="entry name" value="P-loop containing nucleotide triphosphate hydrolases"/>
    <property type="match status" value="1"/>
</dbReference>
<comment type="subcellular location">
    <subcellularLocation>
        <location evidence="1">Nucleus</location>
    </subcellularLocation>
</comment>
<dbReference type="GeneID" id="77731786"/>
<dbReference type="GO" id="GO:0005657">
    <property type="term" value="C:replication fork"/>
    <property type="evidence" value="ECO:0007669"/>
    <property type="project" value="TreeGrafter"/>
</dbReference>
<evidence type="ECO:0000256" key="1">
    <source>
        <dbReference type="ARBA" id="ARBA00004123"/>
    </source>
</evidence>
<dbReference type="InterPro" id="IPR051988">
    <property type="entry name" value="HRR_RAD51_Paralog"/>
</dbReference>
<dbReference type="RefSeq" id="XP_052944831.1">
    <property type="nucleotide sequence ID" value="XM_053092581.1"/>
</dbReference>
<dbReference type="PANTHER" id="PTHR46457:SF1">
    <property type="entry name" value="DNA REPAIR PROTEIN RAD51 HOMOLOG 4"/>
    <property type="match status" value="1"/>
</dbReference>
<accession>A0AA38LUL8</accession>
<evidence type="ECO:0000259" key="3">
    <source>
        <dbReference type="PROSITE" id="PS50162"/>
    </source>
</evidence>
<dbReference type="PROSITE" id="PS50162">
    <property type="entry name" value="RECA_2"/>
    <property type="match status" value="1"/>
</dbReference>
<dbReference type="GO" id="GO:0003697">
    <property type="term" value="F:single-stranded DNA binding"/>
    <property type="evidence" value="ECO:0007669"/>
    <property type="project" value="TreeGrafter"/>
</dbReference>
<dbReference type="InterPro" id="IPR013632">
    <property type="entry name" value="Rad51_C"/>
</dbReference>
<proteinExistence type="predicted"/>
<evidence type="ECO:0000313" key="4">
    <source>
        <dbReference type="EMBL" id="KAI9635054.1"/>
    </source>
</evidence>
<dbReference type="AlphaFoldDB" id="A0AA38LUL8"/>
<evidence type="ECO:0000256" key="2">
    <source>
        <dbReference type="ARBA" id="ARBA00023242"/>
    </source>
</evidence>
<dbReference type="GO" id="GO:0042148">
    <property type="term" value="P:DNA strand invasion"/>
    <property type="evidence" value="ECO:0007669"/>
    <property type="project" value="TreeGrafter"/>
</dbReference>
<dbReference type="GO" id="GO:0005815">
    <property type="term" value="C:microtubule organizing center"/>
    <property type="evidence" value="ECO:0007669"/>
    <property type="project" value="TreeGrafter"/>
</dbReference>
<keyword evidence="5" id="KW-1185">Reference proteome</keyword>
<dbReference type="GO" id="GO:0000723">
    <property type="term" value="P:telomere maintenance"/>
    <property type="evidence" value="ECO:0007669"/>
    <property type="project" value="TreeGrafter"/>
</dbReference>
<dbReference type="PANTHER" id="PTHR46457">
    <property type="entry name" value="DNA REPAIR PROTEIN RAD51 HOMOLOG 4"/>
    <property type="match status" value="1"/>
</dbReference>
<reference evidence="4" key="1">
    <citation type="journal article" date="2022" name="G3 (Bethesda)">
        <title>High quality genome of the basidiomycete yeast Dioszegia hungarica PDD-24b-2 isolated from cloud water.</title>
        <authorList>
            <person name="Jarrige D."/>
            <person name="Haridas S."/>
            <person name="Bleykasten-Grosshans C."/>
            <person name="Joly M."/>
            <person name="Nadalig T."/>
            <person name="Sancelme M."/>
            <person name="Vuilleumier S."/>
            <person name="Grigoriev I.V."/>
            <person name="Amato P."/>
            <person name="Bringel F."/>
        </authorList>
    </citation>
    <scope>NUCLEOTIDE SEQUENCE</scope>
    <source>
        <strain evidence="4">PDD-24b-2</strain>
    </source>
</reference>
<gene>
    <name evidence="4" type="ORF">MKK02DRAFT_43733</name>
</gene>
<comment type="caution">
    <text evidence="4">The sequence shown here is derived from an EMBL/GenBank/DDBJ whole genome shotgun (WGS) entry which is preliminary data.</text>
</comment>
<dbReference type="GO" id="GO:0000400">
    <property type="term" value="F:four-way junction DNA binding"/>
    <property type="evidence" value="ECO:0007669"/>
    <property type="project" value="TreeGrafter"/>
</dbReference>
<dbReference type="InterPro" id="IPR027417">
    <property type="entry name" value="P-loop_NTPase"/>
</dbReference>
<dbReference type="InterPro" id="IPR020588">
    <property type="entry name" value="RecA_ATP-bd"/>
</dbReference>
<dbReference type="GO" id="GO:0000724">
    <property type="term" value="P:double-strand break repair via homologous recombination"/>
    <property type="evidence" value="ECO:0007669"/>
    <property type="project" value="TreeGrafter"/>
</dbReference>
<dbReference type="GO" id="GO:0140664">
    <property type="term" value="F:ATP-dependent DNA damage sensor activity"/>
    <property type="evidence" value="ECO:0007669"/>
    <property type="project" value="InterPro"/>
</dbReference>
<dbReference type="Pfam" id="PF08423">
    <property type="entry name" value="Rad51"/>
    <property type="match status" value="1"/>
</dbReference>
<dbReference type="EMBL" id="JAKWFO010000005">
    <property type="protein sequence ID" value="KAI9635054.1"/>
    <property type="molecule type" value="Genomic_DNA"/>
</dbReference>
<sequence>MLLKRLTASVPPDLHPLISQLEAAGIKTTENLLFTPLPTVLSLIDDPDAQYEVEQLIERCLRLTAPVSRSGVEELEEEGSLGKGRWTGFGTAGLDGLVGAWEGRGVVEICGPQRVGKSLLALHIVLKRLLADPASRCKWLDTDGSFSPARARAVLDHMGFIDHAEVLARLSVAPCYNLDPDLWGALDTIRGEDSGQEGARTTILVLDSVTPLLKDLLMGSGSQGHAAMVTMMEEIAELAQSKGLTVIATNATASSRPTNSASTFTATDVKPALGVGFSYFADITLMVQSTGKLFGEIDEGERDRAFSKPGLRGVVEVMKSRVSPTGTWAVFETDGKTLLDVIPAPMDDERTILMTAGRQVGEARPAYGFLSETLAT</sequence>
<dbReference type="GO" id="GO:0016787">
    <property type="term" value="F:hydrolase activity"/>
    <property type="evidence" value="ECO:0007669"/>
    <property type="project" value="UniProtKB-KW"/>
</dbReference>
<name>A0AA38LUL8_9TREE</name>
<evidence type="ECO:0000313" key="5">
    <source>
        <dbReference type="Proteomes" id="UP001164286"/>
    </source>
</evidence>
<dbReference type="Proteomes" id="UP001164286">
    <property type="component" value="Unassembled WGS sequence"/>
</dbReference>